<keyword evidence="5 7" id="KW-1133">Transmembrane helix</keyword>
<sequence>MDPILMVEVMITAAAAGIIGSMFGIGGGLIVIPVLTLIFGLPMKEAIGASLISIIATSTSAASRYVSKGMANMKLGMFLEPFTVAGSITGAAIAMYLNQEILSALFAVILIYGSYHMAYGKKSDSALKDKKTYPSVSGSYMDEGKEVNYDVVNLPRGMAASFGAGNISGMLGVGGGIIKVPVMNLWMNVPMKAATATSNFMIGVTALASASVYYVSGLLSPTLAASVAIGAFLGTKVGPILALKTASDSMKKMFAVLMIIIAIAMILKVFGYEVM</sequence>
<feature type="transmembrane region" description="Helical" evidence="7">
    <location>
        <begin position="12"/>
        <end position="40"/>
    </location>
</feature>
<evidence type="ECO:0000256" key="2">
    <source>
        <dbReference type="ARBA" id="ARBA00022448"/>
    </source>
</evidence>
<feature type="transmembrane region" description="Helical" evidence="7">
    <location>
        <begin position="193"/>
        <end position="216"/>
    </location>
</feature>
<gene>
    <name evidence="8" type="ORF">A3207_03515</name>
</gene>
<evidence type="ECO:0000256" key="6">
    <source>
        <dbReference type="ARBA" id="ARBA00023136"/>
    </source>
</evidence>
<dbReference type="EMBL" id="LVVT01000014">
    <property type="protein sequence ID" value="TQS83020.1"/>
    <property type="molecule type" value="Genomic_DNA"/>
</dbReference>
<feature type="transmembrane region" description="Helical" evidence="7">
    <location>
        <begin position="254"/>
        <end position="272"/>
    </location>
</feature>
<evidence type="ECO:0000256" key="5">
    <source>
        <dbReference type="ARBA" id="ARBA00022989"/>
    </source>
</evidence>
<evidence type="ECO:0000313" key="8">
    <source>
        <dbReference type="EMBL" id="TQS83020.1"/>
    </source>
</evidence>
<protein>
    <recommendedName>
        <fullName evidence="7">Probable membrane transporter protein</fullName>
    </recommendedName>
</protein>
<name>A0A8J8PE13_9ARCH</name>
<feature type="transmembrane region" description="Helical" evidence="7">
    <location>
        <begin position="103"/>
        <end position="120"/>
    </location>
</feature>
<evidence type="ECO:0000256" key="1">
    <source>
        <dbReference type="ARBA" id="ARBA00004651"/>
    </source>
</evidence>
<dbReference type="PANTHER" id="PTHR30269">
    <property type="entry name" value="TRANSMEMBRANE PROTEIN YFCA"/>
    <property type="match status" value="1"/>
</dbReference>
<feature type="transmembrane region" description="Helical" evidence="7">
    <location>
        <begin position="46"/>
        <end position="66"/>
    </location>
</feature>
<keyword evidence="4 7" id="KW-0812">Transmembrane</keyword>
<dbReference type="AlphaFoldDB" id="A0A8J8PE13"/>
<keyword evidence="3 7" id="KW-1003">Cell membrane</keyword>
<dbReference type="RefSeq" id="WP_400194700.1">
    <property type="nucleotide sequence ID" value="NZ_CAYAYE010000014.1"/>
</dbReference>
<dbReference type="GO" id="GO:0005886">
    <property type="term" value="C:plasma membrane"/>
    <property type="evidence" value="ECO:0007669"/>
    <property type="project" value="UniProtKB-SubCell"/>
</dbReference>
<comment type="similarity">
    <text evidence="7">Belongs to the 4-toluene sulfonate uptake permease (TSUP) (TC 2.A.102) family.</text>
</comment>
<keyword evidence="6 7" id="KW-0472">Membrane</keyword>
<dbReference type="PANTHER" id="PTHR30269:SF37">
    <property type="entry name" value="MEMBRANE TRANSPORTER PROTEIN"/>
    <property type="match status" value="1"/>
</dbReference>
<reference evidence="8" key="1">
    <citation type="submission" date="2016-03" db="EMBL/GenBank/DDBJ databases">
        <authorList>
            <person name="Borrel G."/>
            <person name="Mccann A."/>
            <person name="O'Toole P.W."/>
        </authorList>
    </citation>
    <scope>NUCLEOTIDE SEQUENCE</scope>
    <source>
        <strain evidence="8">183</strain>
    </source>
</reference>
<dbReference type="Proteomes" id="UP000752814">
    <property type="component" value="Unassembled WGS sequence"/>
</dbReference>
<dbReference type="Pfam" id="PF01925">
    <property type="entry name" value="TauE"/>
    <property type="match status" value="1"/>
</dbReference>
<evidence type="ECO:0000256" key="7">
    <source>
        <dbReference type="RuleBase" id="RU363041"/>
    </source>
</evidence>
<evidence type="ECO:0000256" key="3">
    <source>
        <dbReference type="ARBA" id="ARBA00022475"/>
    </source>
</evidence>
<proteinExistence type="inferred from homology"/>
<feature type="transmembrane region" description="Helical" evidence="7">
    <location>
        <begin position="222"/>
        <end position="242"/>
    </location>
</feature>
<dbReference type="InterPro" id="IPR052017">
    <property type="entry name" value="TSUP"/>
</dbReference>
<keyword evidence="2" id="KW-0813">Transport</keyword>
<dbReference type="InterPro" id="IPR002781">
    <property type="entry name" value="TM_pro_TauE-like"/>
</dbReference>
<accession>A0A8J8PE13</accession>
<comment type="caution">
    <text evidence="8">The sequence shown here is derived from an EMBL/GenBank/DDBJ whole genome shotgun (WGS) entry which is preliminary data.</text>
</comment>
<organism evidence="8 9">
    <name type="scientific">Candidatus Methanomassiliicoccus intestinalis</name>
    <dbReference type="NCBI Taxonomy" id="1406512"/>
    <lineage>
        <taxon>Archaea</taxon>
        <taxon>Methanobacteriati</taxon>
        <taxon>Thermoplasmatota</taxon>
        <taxon>Thermoplasmata</taxon>
        <taxon>Methanomassiliicoccales</taxon>
        <taxon>Methanomassiliicoccaceae</taxon>
        <taxon>Methanomassiliicoccus</taxon>
    </lineage>
</organism>
<evidence type="ECO:0000256" key="4">
    <source>
        <dbReference type="ARBA" id="ARBA00022692"/>
    </source>
</evidence>
<evidence type="ECO:0000313" key="9">
    <source>
        <dbReference type="Proteomes" id="UP000752814"/>
    </source>
</evidence>
<comment type="subcellular location">
    <subcellularLocation>
        <location evidence="1 7">Cell membrane</location>
        <topology evidence="1 7">Multi-pass membrane protein</topology>
    </subcellularLocation>
</comment>
<feature type="transmembrane region" description="Helical" evidence="7">
    <location>
        <begin position="78"/>
        <end position="97"/>
    </location>
</feature>